<evidence type="ECO:0008006" key="3">
    <source>
        <dbReference type="Google" id="ProtNLM"/>
    </source>
</evidence>
<evidence type="ECO:0000313" key="2">
    <source>
        <dbReference type="Proteomes" id="UP001596037"/>
    </source>
</evidence>
<protein>
    <recommendedName>
        <fullName evidence="3">DUF4145 domain-containing protein</fullName>
    </recommendedName>
</protein>
<comment type="caution">
    <text evidence="1">The sequence shown here is derived from an EMBL/GenBank/DDBJ whole genome shotgun (WGS) entry which is preliminary data.</text>
</comment>
<organism evidence="1 2">
    <name type="scientific">Caenimonas terrae</name>
    <dbReference type="NCBI Taxonomy" id="696074"/>
    <lineage>
        <taxon>Bacteria</taxon>
        <taxon>Pseudomonadati</taxon>
        <taxon>Pseudomonadota</taxon>
        <taxon>Betaproteobacteria</taxon>
        <taxon>Burkholderiales</taxon>
        <taxon>Comamonadaceae</taxon>
        <taxon>Caenimonas</taxon>
    </lineage>
</organism>
<sequence>MAGRQLETALELYFDNRDFYSVITLAAAADEIFGQVLRAAGQAPQLERIKEAVAAVHKQMWGHEADLKSIADRANRARNALKHWSEGQPMVVEFDAEEEAKDMLERAISNYWSLYKNLTSAMLRFQREHLRAA</sequence>
<accession>A0ABW0NJP1</accession>
<name>A0ABW0NJP1_9BURK</name>
<dbReference type="RefSeq" id="WP_376852483.1">
    <property type="nucleotide sequence ID" value="NZ_JBHSMF010000014.1"/>
</dbReference>
<proteinExistence type="predicted"/>
<dbReference type="Proteomes" id="UP001596037">
    <property type="component" value="Unassembled WGS sequence"/>
</dbReference>
<gene>
    <name evidence="1" type="ORF">ACFPOE_21995</name>
</gene>
<evidence type="ECO:0000313" key="1">
    <source>
        <dbReference type="EMBL" id="MFC5500231.1"/>
    </source>
</evidence>
<dbReference type="EMBL" id="JBHSMF010000014">
    <property type="protein sequence ID" value="MFC5500231.1"/>
    <property type="molecule type" value="Genomic_DNA"/>
</dbReference>
<keyword evidence="2" id="KW-1185">Reference proteome</keyword>
<reference evidence="2" key="1">
    <citation type="journal article" date="2019" name="Int. J. Syst. Evol. Microbiol.">
        <title>The Global Catalogue of Microorganisms (GCM) 10K type strain sequencing project: providing services to taxonomists for standard genome sequencing and annotation.</title>
        <authorList>
            <consortium name="The Broad Institute Genomics Platform"/>
            <consortium name="The Broad Institute Genome Sequencing Center for Infectious Disease"/>
            <person name="Wu L."/>
            <person name="Ma J."/>
        </authorList>
    </citation>
    <scope>NUCLEOTIDE SEQUENCE [LARGE SCALE GENOMIC DNA]</scope>
    <source>
        <strain evidence="2">CCUG 57401</strain>
    </source>
</reference>